<keyword evidence="3" id="KW-1185">Reference proteome</keyword>
<evidence type="ECO:0000313" key="2">
    <source>
        <dbReference type="EMBL" id="PKI36776.1"/>
    </source>
</evidence>
<reference evidence="2 3" key="1">
    <citation type="submission" date="2017-11" db="EMBL/GenBank/DDBJ databases">
        <title>De-novo sequencing of pomegranate (Punica granatum L.) genome.</title>
        <authorList>
            <person name="Akparov Z."/>
            <person name="Amiraslanov A."/>
            <person name="Hajiyeva S."/>
            <person name="Abbasov M."/>
            <person name="Kaur K."/>
            <person name="Hamwieh A."/>
            <person name="Solovyev V."/>
            <person name="Salamov A."/>
            <person name="Braich B."/>
            <person name="Kosarev P."/>
            <person name="Mahmoud A."/>
            <person name="Hajiyev E."/>
            <person name="Babayeva S."/>
            <person name="Izzatullayeva V."/>
            <person name="Mammadov A."/>
            <person name="Mammadov A."/>
            <person name="Sharifova S."/>
            <person name="Ojaghi J."/>
            <person name="Eynullazada K."/>
            <person name="Bayramov B."/>
            <person name="Abdulazimova A."/>
            <person name="Shahmuradov I."/>
        </authorList>
    </citation>
    <scope>NUCLEOTIDE SEQUENCE [LARGE SCALE GENOMIC DNA]</scope>
    <source>
        <strain evidence="3">cv. AG2017</strain>
        <tissue evidence="2">Leaf</tissue>
    </source>
</reference>
<evidence type="ECO:0000313" key="3">
    <source>
        <dbReference type="Proteomes" id="UP000233551"/>
    </source>
</evidence>
<gene>
    <name evidence="2" type="ORF">CRG98_042833</name>
</gene>
<name>A0A2I0HZW8_PUNGR</name>
<proteinExistence type="predicted"/>
<dbReference type="AlphaFoldDB" id="A0A2I0HZW8"/>
<evidence type="ECO:0000256" key="1">
    <source>
        <dbReference type="SAM" id="MobiDB-lite"/>
    </source>
</evidence>
<organism evidence="2 3">
    <name type="scientific">Punica granatum</name>
    <name type="common">Pomegranate</name>
    <dbReference type="NCBI Taxonomy" id="22663"/>
    <lineage>
        <taxon>Eukaryota</taxon>
        <taxon>Viridiplantae</taxon>
        <taxon>Streptophyta</taxon>
        <taxon>Embryophyta</taxon>
        <taxon>Tracheophyta</taxon>
        <taxon>Spermatophyta</taxon>
        <taxon>Magnoliopsida</taxon>
        <taxon>eudicotyledons</taxon>
        <taxon>Gunneridae</taxon>
        <taxon>Pentapetalae</taxon>
        <taxon>rosids</taxon>
        <taxon>malvids</taxon>
        <taxon>Myrtales</taxon>
        <taxon>Lythraceae</taxon>
        <taxon>Punica</taxon>
    </lineage>
</organism>
<accession>A0A2I0HZW8</accession>
<feature type="region of interest" description="Disordered" evidence="1">
    <location>
        <begin position="67"/>
        <end position="99"/>
    </location>
</feature>
<dbReference type="Proteomes" id="UP000233551">
    <property type="component" value="Unassembled WGS sequence"/>
</dbReference>
<dbReference type="EMBL" id="PGOL01004677">
    <property type="protein sequence ID" value="PKI36776.1"/>
    <property type="molecule type" value="Genomic_DNA"/>
</dbReference>
<sequence length="99" mass="11628">MTLRAMQQQFERMNMVFGEFRERLDRQDERLERFNLRPCHALGDPTDNHPLILLMKKHMMKKRKWPPMPLGGEVKEEEADQGISFVGSTGGETPWTITQ</sequence>
<comment type="caution">
    <text evidence="2">The sequence shown here is derived from an EMBL/GenBank/DDBJ whole genome shotgun (WGS) entry which is preliminary data.</text>
</comment>
<feature type="non-terminal residue" evidence="2">
    <location>
        <position position="99"/>
    </location>
</feature>
<protein>
    <submittedName>
        <fullName evidence="2">Uncharacterized protein</fullName>
    </submittedName>
</protein>